<dbReference type="EMBL" id="BKCJ011353142">
    <property type="protein sequence ID" value="GFD24537.1"/>
    <property type="molecule type" value="Genomic_DNA"/>
</dbReference>
<accession>A0A699UPI0</accession>
<comment type="caution">
    <text evidence="1">The sequence shown here is derived from an EMBL/GenBank/DDBJ whole genome shotgun (WGS) entry which is preliminary data.</text>
</comment>
<sequence length="94" mass="9976">RIGGQVEVFGVEQVAILPHHDAVVSARGQTHEVAARGSVAVEGSDTLASLVVNEPWRPEAEATKNTSSSGVLMGQPKFSGSLHLPLWYTDLKIS</sequence>
<proteinExistence type="predicted"/>
<dbReference type="AlphaFoldDB" id="A0A699UPI0"/>
<gene>
    <name evidence="1" type="ORF">Tci_896506</name>
</gene>
<reference evidence="1" key="1">
    <citation type="journal article" date="2019" name="Sci. Rep.">
        <title>Draft genome of Tanacetum cinerariifolium, the natural source of mosquito coil.</title>
        <authorList>
            <person name="Yamashiro T."/>
            <person name="Shiraishi A."/>
            <person name="Satake H."/>
            <person name="Nakayama K."/>
        </authorList>
    </citation>
    <scope>NUCLEOTIDE SEQUENCE</scope>
</reference>
<evidence type="ECO:0000313" key="1">
    <source>
        <dbReference type="EMBL" id="GFD24537.1"/>
    </source>
</evidence>
<organism evidence="1">
    <name type="scientific">Tanacetum cinerariifolium</name>
    <name type="common">Dalmatian daisy</name>
    <name type="synonym">Chrysanthemum cinerariifolium</name>
    <dbReference type="NCBI Taxonomy" id="118510"/>
    <lineage>
        <taxon>Eukaryota</taxon>
        <taxon>Viridiplantae</taxon>
        <taxon>Streptophyta</taxon>
        <taxon>Embryophyta</taxon>
        <taxon>Tracheophyta</taxon>
        <taxon>Spermatophyta</taxon>
        <taxon>Magnoliopsida</taxon>
        <taxon>eudicotyledons</taxon>
        <taxon>Gunneridae</taxon>
        <taxon>Pentapetalae</taxon>
        <taxon>asterids</taxon>
        <taxon>campanulids</taxon>
        <taxon>Asterales</taxon>
        <taxon>Asteraceae</taxon>
        <taxon>Asteroideae</taxon>
        <taxon>Anthemideae</taxon>
        <taxon>Anthemidinae</taxon>
        <taxon>Tanacetum</taxon>
    </lineage>
</organism>
<protein>
    <submittedName>
        <fullName evidence="1">Uncharacterized protein</fullName>
    </submittedName>
</protein>
<feature type="non-terminal residue" evidence="1">
    <location>
        <position position="1"/>
    </location>
</feature>
<name>A0A699UPI0_TANCI</name>